<sequence length="326" mass="34180">MAVSQLAAVDIGAGFSDAWRMVITFVPRLVGFALVLGIGYLVARFAATVVGKVLARIGFERVVERGGIRQLLARSRFEATAIIAKLVFYAIMLVTLQVAFGVWGSNPVSALLSDVVAWLPKAAVALLIVVVAAAIARGVRDFITAVLGGLSYGKTLATAASVFIVALGIIAALNQVGIATTVTTPVLITVLATAGGIAIVGVGGGLVKPMQRRWEGWLDRAEHEIPRMREHMEAHPMVREPAHAGAPAWSAEGMNQQAMNQPGMNQAGMNQQQMGQPGMHQTGSYPAMPPQAGPYGGQMGGPGPMPAPPQHPYGQIPPYGQAPPSR</sequence>
<feature type="region of interest" description="Disordered" evidence="1">
    <location>
        <begin position="258"/>
        <end position="326"/>
    </location>
</feature>
<dbReference type="AlphaFoldDB" id="A0A421BDF1"/>
<feature type="transmembrane region" description="Helical" evidence="2">
    <location>
        <begin position="115"/>
        <end position="136"/>
    </location>
</feature>
<keyword evidence="2" id="KW-0472">Membrane</keyword>
<dbReference type="EMBL" id="RCDD01000001">
    <property type="protein sequence ID" value="RLK62356.1"/>
    <property type="molecule type" value="Genomic_DNA"/>
</dbReference>
<accession>A0A421BDF1</accession>
<evidence type="ECO:0000313" key="3">
    <source>
        <dbReference type="EMBL" id="RLK62356.1"/>
    </source>
</evidence>
<proteinExistence type="predicted"/>
<gene>
    <name evidence="3" type="ORF">CLV68_2913</name>
</gene>
<protein>
    <submittedName>
        <fullName evidence="3">Putative transporter (Transmembrane protein)</fullName>
    </submittedName>
</protein>
<dbReference type="Proteomes" id="UP000282454">
    <property type="component" value="Unassembled WGS sequence"/>
</dbReference>
<dbReference type="OrthoDB" id="5184470at2"/>
<keyword evidence="2 3" id="KW-0812">Transmembrane</keyword>
<name>A0A421BDF1_9PSEU</name>
<comment type="caution">
    <text evidence="3">The sequence shown here is derived from an EMBL/GenBank/DDBJ whole genome shotgun (WGS) entry which is preliminary data.</text>
</comment>
<dbReference type="RefSeq" id="WP_121390823.1">
    <property type="nucleotide sequence ID" value="NZ_RCDD01000001.1"/>
</dbReference>
<keyword evidence="2" id="KW-1133">Transmembrane helix</keyword>
<organism evidence="3 4">
    <name type="scientific">Actinokineospora cianjurensis</name>
    <dbReference type="NCBI Taxonomy" id="585224"/>
    <lineage>
        <taxon>Bacteria</taxon>
        <taxon>Bacillati</taxon>
        <taxon>Actinomycetota</taxon>
        <taxon>Actinomycetes</taxon>
        <taxon>Pseudonocardiales</taxon>
        <taxon>Pseudonocardiaceae</taxon>
        <taxon>Actinokineospora</taxon>
    </lineage>
</organism>
<evidence type="ECO:0000256" key="1">
    <source>
        <dbReference type="SAM" id="MobiDB-lite"/>
    </source>
</evidence>
<feature type="transmembrane region" description="Helical" evidence="2">
    <location>
        <begin position="186"/>
        <end position="207"/>
    </location>
</feature>
<evidence type="ECO:0000313" key="4">
    <source>
        <dbReference type="Proteomes" id="UP000282454"/>
    </source>
</evidence>
<feature type="transmembrane region" description="Helical" evidence="2">
    <location>
        <begin position="29"/>
        <end position="55"/>
    </location>
</feature>
<feature type="transmembrane region" description="Helical" evidence="2">
    <location>
        <begin position="82"/>
        <end position="103"/>
    </location>
</feature>
<reference evidence="3 4" key="1">
    <citation type="submission" date="2018-10" db="EMBL/GenBank/DDBJ databases">
        <title>Genomic Encyclopedia of Archaeal and Bacterial Type Strains, Phase II (KMG-II): from individual species to whole genera.</title>
        <authorList>
            <person name="Goeker M."/>
        </authorList>
    </citation>
    <scope>NUCLEOTIDE SEQUENCE [LARGE SCALE GENOMIC DNA]</scope>
    <source>
        <strain evidence="3 4">DSM 45657</strain>
    </source>
</reference>
<feature type="transmembrane region" description="Helical" evidence="2">
    <location>
        <begin position="156"/>
        <end position="174"/>
    </location>
</feature>
<dbReference type="Pfam" id="PF05552">
    <property type="entry name" value="MS_channel_1st_1"/>
    <property type="match status" value="2"/>
</dbReference>
<evidence type="ECO:0000256" key="2">
    <source>
        <dbReference type="SAM" id="Phobius"/>
    </source>
</evidence>
<dbReference type="InterPro" id="IPR008910">
    <property type="entry name" value="MSC_TM_helix"/>
</dbReference>
<feature type="compositionally biased region" description="Low complexity" evidence="1">
    <location>
        <begin position="259"/>
        <end position="286"/>
    </location>
</feature>
<keyword evidence="4" id="KW-1185">Reference proteome</keyword>